<gene>
    <name evidence="7" type="ORF">AB1I55_17570</name>
</gene>
<dbReference type="EMBL" id="JBFDTB010000058">
    <property type="protein sequence ID" value="MEW3467908.1"/>
    <property type="molecule type" value="Genomic_DNA"/>
</dbReference>
<dbReference type="RefSeq" id="WP_196044486.1">
    <property type="nucleotide sequence ID" value="NZ_JBFDTA010000002.1"/>
</dbReference>
<dbReference type="InterPro" id="IPR011010">
    <property type="entry name" value="DNA_brk_join_enz"/>
</dbReference>
<dbReference type="PANTHER" id="PTHR30349">
    <property type="entry name" value="PHAGE INTEGRASE-RELATED"/>
    <property type="match status" value="1"/>
</dbReference>
<dbReference type="Pfam" id="PF14659">
    <property type="entry name" value="Phage_int_SAM_3"/>
    <property type="match status" value="1"/>
</dbReference>
<feature type="domain" description="Tyr recombinase" evidence="6">
    <location>
        <begin position="171"/>
        <end position="373"/>
    </location>
</feature>
<dbReference type="InterPro" id="IPR050090">
    <property type="entry name" value="Tyrosine_recombinase_XerCD"/>
</dbReference>
<keyword evidence="8" id="KW-1185">Reference proteome</keyword>
<evidence type="ECO:0000313" key="8">
    <source>
        <dbReference type="Proteomes" id="UP001554047"/>
    </source>
</evidence>
<evidence type="ECO:0000256" key="5">
    <source>
        <dbReference type="SAM" id="MobiDB-lite"/>
    </source>
</evidence>
<dbReference type="CDD" id="cd01189">
    <property type="entry name" value="INT_ICEBs1_C_like"/>
    <property type="match status" value="1"/>
</dbReference>
<dbReference type="Gene3D" id="1.10.150.130">
    <property type="match status" value="1"/>
</dbReference>
<evidence type="ECO:0000256" key="4">
    <source>
        <dbReference type="ARBA" id="ARBA00023172"/>
    </source>
</evidence>
<evidence type="ECO:0000256" key="3">
    <source>
        <dbReference type="ARBA" id="ARBA00023125"/>
    </source>
</evidence>
<feature type="region of interest" description="Disordered" evidence="5">
    <location>
        <begin position="378"/>
        <end position="399"/>
    </location>
</feature>
<keyword evidence="2" id="KW-0229">DNA integration</keyword>
<keyword evidence="3" id="KW-0238">DNA-binding</keyword>
<accession>A0ABV3MIJ7</accession>
<dbReference type="Pfam" id="PF00589">
    <property type="entry name" value="Phage_integrase"/>
    <property type="match status" value="1"/>
</dbReference>
<sequence>MIKKYKKKDGSTAYMFQIYLGVDPISGKKKRTTKRGFKTQQEAKLALARLQLESKEPDFITETTKTFEEVCNMWLEQYKNTVKASTYTIQKVAIDKHILPLFGHIRMSKITIQFCQKQVNHWFSYYKKYSNLIGITTSVFNYAINIRLLNNNPMDGVIRPKKQQKVDEEDYIAPFYDREQLLTFLSVVKENYSEQLFVMFRILGYTGLRKGELHALRWKDIDFVKKTLTVKQTLATIQNWELVFQPPKTRKSIRTISLDDETLGLIKKWKLHQQKFLFQFGINSLSQGQLLFPSTENKPLYLDYLNHNLSKILKENNLPKMTVHGFRHTHCSLLFEAGVSIKDVQERMGHTDIKTTMNIYAHVTEQRKEKTAHDFANFMANGSPDPDKNTRGSQGGSQM</sequence>
<name>A0ABV3MIJ7_9ENTE</name>
<dbReference type="PANTHER" id="PTHR30349:SF64">
    <property type="entry name" value="PROPHAGE INTEGRASE INTD-RELATED"/>
    <property type="match status" value="1"/>
</dbReference>
<organism evidence="7 8">
    <name type="scientific">Enterococcus entomosocium</name>
    <dbReference type="NCBI Taxonomy" id="3034352"/>
    <lineage>
        <taxon>Bacteria</taxon>
        <taxon>Bacillati</taxon>
        <taxon>Bacillota</taxon>
        <taxon>Bacilli</taxon>
        <taxon>Lactobacillales</taxon>
        <taxon>Enterococcaceae</taxon>
        <taxon>Enterococcus</taxon>
    </lineage>
</organism>
<dbReference type="Pfam" id="PF14657">
    <property type="entry name" value="Arm-DNA-bind_4"/>
    <property type="match status" value="1"/>
</dbReference>
<evidence type="ECO:0000259" key="6">
    <source>
        <dbReference type="PROSITE" id="PS51898"/>
    </source>
</evidence>
<dbReference type="Proteomes" id="UP001554047">
    <property type="component" value="Unassembled WGS sequence"/>
</dbReference>
<dbReference type="SUPFAM" id="SSF56349">
    <property type="entry name" value="DNA breaking-rejoining enzymes"/>
    <property type="match status" value="1"/>
</dbReference>
<dbReference type="InterPro" id="IPR013762">
    <property type="entry name" value="Integrase-like_cat_sf"/>
</dbReference>
<comment type="similarity">
    <text evidence="1">Belongs to the 'phage' integrase family.</text>
</comment>
<dbReference type="InterPro" id="IPR010998">
    <property type="entry name" value="Integrase_recombinase_N"/>
</dbReference>
<dbReference type="Gene3D" id="1.10.443.10">
    <property type="entry name" value="Intergrase catalytic core"/>
    <property type="match status" value="1"/>
</dbReference>
<dbReference type="InterPro" id="IPR028259">
    <property type="entry name" value="AP2-like_int_N"/>
</dbReference>
<evidence type="ECO:0000313" key="7">
    <source>
        <dbReference type="EMBL" id="MEW3467908.1"/>
    </source>
</evidence>
<keyword evidence="4" id="KW-0233">DNA recombination</keyword>
<dbReference type="InterPro" id="IPR004107">
    <property type="entry name" value="Integrase_SAM-like_N"/>
</dbReference>
<proteinExistence type="inferred from homology"/>
<reference evidence="7 8" key="1">
    <citation type="submission" date="2024-05" db="EMBL/GenBank/DDBJ databases">
        <title>Human gut microbiome strain richness.</title>
        <authorList>
            <person name="Chen-Liaw A."/>
        </authorList>
    </citation>
    <scope>NUCLEOTIDE SEQUENCE [LARGE SCALE GENOMIC DNA]</scope>
    <source>
        <strain evidence="7 8">J1100102st1_G3_J1100102_180507</strain>
    </source>
</reference>
<comment type="caution">
    <text evidence="7">The sequence shown here is derived from an EMBL/GenBank/DDBJ whole genome shotgun (WGS) entry which is preliminary data.</text>
</comment>
<dbReference type="InterPro" id="IPR002104">
    <property type="entry name" value="Integrase_catalytic"/>
</dbReference>
<dbReference type="PROSITE" id="PS51898">
    <property type="entry name" value="TYR_RECOMBINASE"/>
    <property type="match status" value="1"/>
</dbReference>
<protein>
    <submittedName>
        <fullName evidence="7">Site-specific integrase</fullName>
    </submittedName>
</protein>
<evidence type="ECO:0000256" key="2">
    <source>
        <dbReference type="ARBA" id="ARBA00022908"/>
    </source>
</evidence>
<evidence type="ECO:0000256" key="1">
    <source>
        <dbReference type="ARBA" id="ARBA00008857"/>
    </source>
</evidence>